<dbReference type="AlphaFoldDB" id="T1FGV0"/>
<gene>
    <name evidence="2" type="primary">20208049</name>
    <name evidence="1" type="ORF">HELRODRAFT_181293</name>
</gene>
<organism evidence="2 3">
    <name type="scientific">Helobdella robusta</name>
    <name type="common">Californian leech</name>
    <dbReference type="NCBI Taxonomy" id="6412"/>
    <lineage>
        <taxon>Eukaryota</taxon>
        <taxon>Metazoa</taxon>
        <taxon>Spiralia</taxon>
        <taxon>Lophotrochozoa</taxon>
        <taxon>Annelida</taxon>
        <taxon>Clitellata</taxon>
        <taxon>Hirudinea</taxon>
        <taxon>Rhynchobdellida</taxon>
        <taxon>Glossiphoniidae</taxon>
        <taxon>Helobdella</taxon>
    </lineage>
</organism>
<proteinExistence type="predicted"/>
<keyword evidence="3" id="KW-1185">Reference proteome</keyword>
<name>T1FGV0_HELRO</name>
<dbReference type="Proteomes" id="UP000015101">
    <property type="component" value="Unassembled WGS sequence"/>
</dbReference>
<dbReference type="OrthoDB" id="415597at2759"/>
<dbReference type="HOGENOM" id="CLU_1929858_0_0_1"/>
<dbReference type="InParanoid" id="T1FGV0"/>
<dbReference type="EnsemblMetazoa" id="HelroT181293">
    <property type="protein sequence ID" value="HelroP181293"/>
    <property type="gene ID" value="HelroG181293"/>
</dbReference>
<evidence type="ECO:0000313" key="2">
    <source>
        <dbReference type="EnsemblMetazoa" id="HelroP181293"/>
    </source>
</evidence>
<dbReference type="CTD" id="20208049"/>
<reference evidence="2" key="3">
    <citation type="submission" date="2015-06" db="UniProtKB">
        <authorList>
            <consortium name="EnsemblMetazoa"/>
        </authorList>
    </citation>
    <scope>IDENTIFICATION</scope>
</reference>
<dbReference type="RefSeq" id="XP_009028775.1">
    <property type="nucleotide sequence ID" value="XM_009030527.1"/>
</dbReference>
<dbReference type="EMBL" id="AMQM01007530">
    <property type="status" value="NOT_ANNOTATED_CDS"/>
    <property type="molecule type" value="Genomic_DNA"/>
</dbReference>
<dbReference type="EMBL" id="KB097635">
    <property type="protein sequence ID" value="ESN93179.1"/>
    <property type="molecule type" value="Genomic_DNA"/>
</dbReference>
<dbReference type="GeneID" id="20208049"/>
<reference evidence="3" key="1">
    <citation type="submission" date="2012-12" db="EMBL/GenBank/DDBJ databases">
        <authorList>
            <person name="Hellsten U."/>
            <person name="Grimwood J."/>
            <person name="Chapman J.A."/>
            <person name="Shapiro H."/>
            <person name="Aerts A."/>
            <person name="Otillar R.P."/>
            <person name="Terry A.Y."/>
            <person name="Boore J.L."/>
            <person name="Simakov O."/>
            <person name="Marletaz F."/>
            <person name="Cho S.-J."/>
            <person name="Edsinger-Gonzales E."/>
            <person name="Havlak P."/>
            <person name="Kuo D.-H."/>
            <person name="Larsson T."/>
            <person name="Lv J."/>
            <person name="Arendt D."/>
            <person name="Savage R."/>
            <person name="Osoegawa K."/>
            <person name="de Jong P."/>
            <person name="Lindberg D.R."/>
            <person name="Seaver E.C."/>
            <person name="Weisblat D.A."/>
            <person name="Putnam N.H."/>
            <person name="Grigoriev I.V."/>
            <person name="Rokhsar D.S."/>
        </authorList>
    </citation>
    <scope>NUCLEOTIDE SEQUENCE</scope>
</reference>
<evidence type="ECO:0000313" key="1">
    <source>
        <dbReference type="EMBL" id="ESN93179.1"/>
    </source>
</evidence>
<protein>
    <submittedName>
        <fullName evidence="1 2">Uncharacterized protein</fullName>
    </submittedName>
</protein>
<accession>T1FGV0</accession>
<evidence type="ECO:0000313" key="3">
    <source>
        <dbReference type="Proteomes" id="UP000015101"/>
    </source>
</evidence>
<reference evidence="1 3" key="2">
    <citation type="journal article" date="2013" name="Nature">
        <title>Insights into bilaterian evolution from three spiralian genomes.</title>
        <authorList>
            <person name="Simakov O."/>
            <person name="Marletaz F."/>
            <person name="Cho S.J."/>
            <person name="Edsinger-Gonzales E."/>
            <person name="Havlak P."/>
            <person name="Hellsten U."/>
            <person name="Kuo D.H."/>
            <person name="Larsson T."/>
            <person name="Lv J."/>
            <person name="Arendt D."/>
            <person name="Savage R."/>
            <person name="Osoegawa K."/>
            <person name="de Jong P."/>
            <person name="Grimwood J."/>
            <person name="Chapman J.A."/>
            <person name="Shapiro H."/>
            <person name="Aerts A."/>
            <person name="Otillar R.P."/>
            <person name="Terry A.Y."/>
            <person name="Boore J.L."/>
            <person name="Grigoriev I.V."/>
            <person name="Lindberg D.R."/>
            <person name="Seaver E.C."/>
            <person name="Weisblat D.A."/>
            <person name="Putnam N.H."/>
            <person name="Rokhsar D.S."/>
        </authorList>
    </citation>
    <scope>NUCLEOTIDE SEQUENCE</scope>
</reference>
<dbReference type="KEGG" id="hro:HELRODRAFT_181293"/>
<sequence>MMKTDKKKIVHYIGKLTERDGELMIVFLKREKSTAFQFIISNEEPYEIDKNDIVCKLPKPDDFASNKETVKIGPTKAGNKILKRSKCYQTLCENMLENSIYNILMEAYYGQFNLTARPRLVALPPKFNSKR</sequence>